<dbReference type="EMBL" id="VFOU01000003">
    <property type="protein sequence ID" value="TQL71231.1"/>
    <property type="molecule type" value="Genomic_DNA"/>
</dbReference>
<dbReference type="InterPro" id="IPR001638">
    <property type="entry name" value="Solute-binding_3/MltF_N"/>
</dbReference>
<keyword evidence="3 4" id="KW-0732">Signal</keyword>
<dbReference type="CDD" id="cd13690">
    <property type="entry name" value="PBP2_GluB"/>
    <property type="match status" value="1"/>
</dbReference>
<dbReference type="GO" id="GO:0006865">
    <property type="term" value="P:amino acid transport"/>
    <property type="evidence" value="ECO:0007669"/>
    <property type="project" value="TreeGrafter"/>
</dbReference>
<evidence type="ECO:0000256" key="1">
    <source>
        <dbReference type="ARBA" id="ARBA00010333"/>
    </source>
</evidence>
<dbReference type="RefSeq" id="WP_141866694.1">
    <property type="nucleotide sequence ID" value="NZ_BAABAN010000005.1"/>
</dbReference>
<gene>
    <name evidence="6" type="ORF">FB556_1703</name>
</gene>
<dbReference type="PANTHER" id="PTHR30085:SF6">
    <property type="entry name" value="ABC TRANSPORTER GLUTAMINE-BINDING PROTEIN GLNH"/>
    <property type="match status" value="1"/>
</dbReference>
<name>A0A543AF78_9MICC</name>
<evidence type="ECO:0000256" key="4">
    <source>
        <dbReference type="SAM" id="SignalP"/>
    </source>
</evidence>
<keyword evidence="2" id="KW-0813">Transport</keyword>
<protein>
    <submittedName>
        <fullName evidence="6">Amino acid ABC transporter substrate-binding protein (PAAT family)</fullName>
    </submittedName>
</protein>
<dbReference type="OrthoDB" id="9807888at2"/>
<dbReference type="PROSITE" id="PS51257">
    <property type="entry name" value="PROKAR_LIPOPROTEIN"/>
    <property type="match status" value="1"/>
</dbReference>
<comment type="similarity">
    <text evidence="1">Belongs to the bacterial solute-binding protein 3 family.</text>
</comment>
<evidence type="ECO:0000313" key="6">
    <source>
        <dbReference type="EMBL" id="TQL71231.1"/>
    </source>
</evidence>
<keyword evidence="7" id="KW-1185">Reference proteome</keyword>
<dbReference type="GO" id="GO:0030288">
    <property type="term" value="C:outer membrane-bounded periplasmic space"/>
    <property type="evidence" value="ECO:0007669"/>
    <property type="project" value="TreeGrafter"/>
</dbReference>
<feature type="chain" id="PRO_5039430050" evidence="4">
    <location>
        <begin position="27"/>
        <end position="289"/>
    </location>
</feature>
<comment type="caution">
    <text evidence="6">The sequence shown here is derived from an EMBL/GenBank/DDBJ whole genome shotgun (WGS) entry which is preliminary data.</text>
</comment>
<evidence type="ECO:0000259" key="5">
    <source>
        <dbReference type="SMART" id="SM00062"/>
    </source>
</evidence>
<reference evidence="6 7" key="1">
    <citation type="submission" date="2019-06" db="EMBL/GenBank/DDBJ databases">
        <title>Sequencing the genomes of 1000 actinobacteria strains.</title>
        <authorList>
            <person name="Klenk H.-P."/>
        </authorList>
    </citation>
    <scope>NUCLEOTIDE SEQUENCE [LARGE SCALE GENOMIC DNA]</scope>
    <source>
        <strain evidence="6 7">DSM 24083</strain>
    </source>
</reference>
<proteinExistence type="inferred from homology"/>
<feature type="signal peptide" evidence="4">
    <location>
        <begin position="1"/>
        <end position="26"/>
    </location>
</feature>
<dbReference type="Gene3D" id="3.40.190.10">
    <property type="entry name" value="Periplasmic binding protein-like II"/>
    <property type="match status" value="2"/>
</dbReference>
<accession>A0A543AF78</accession>
<dbReference type="InterPro" id="IPR051455">
    <property type="entry name" value="Bact_solute-bind_prot3"/>
</dbReference>
<evidence type="ECO:0000256" key="2">
    <source>
        <dbReference type="ARBA" id="ARBA00022448"/>
    </source>
</evidence>
<evidence type="ECO:0000313" key="7">
    <source>
        <dbReference type="Proteomes" id="UP000319746"/>
    </source>
</evidence>
<dbReference type="SMART" id="SM00062">
    <property type="entry name" value="PBPb"/>
    <property type="match status" value="1"/>
</dbReference>
<dbReference type="PANTHER" id="PTHR30085">
    <property type="entry name" value="AMINO ACID ABC TRANSPORTER PERMEASE"/>
    <property type="match status" value="1"/>
</dbReference>
<dbReference type="SUPFAM" id="SSF53850">
    <property type="entry name" value="Periplasmic binding protein-like II"/>
    <property type="match status" value="1"/>
</dbReference>
<dbReference type="AlphaFoldDB" id="A0A543AF78"/>
<feature type="domain" description="Solute-binding protein family 3/N-terminal" evidence="5">
    <location>
        <begin position="44"/>
        <end position="271"/>
    </location>
</feature>
<evidence type="ECO:0000256" key="3">
    <source>
        <dbReference type="ARBA" id="ARBA00022729"/>
    </source>
</evidence>
<sequence length="289" mass="30823">MKTPWMKITALGAAGLLVLSACSPGATEDTAEDDAAGGGGGGGSVTVGIKYDQPGLGFREGNNPPTGFDVDVAKAVLAEMGYQEDQIEWVESPTPQRENMLENGQVDMIFATYSITDERDERVDFAGPYFMAGQDILVRTDENDIKGPEDLNGRNLCSVTGSTPAQNVRDMYADEVELVEQDGYSECLTFLQSGQVDAVTTDDIILAGLAASDEYAGEFKVVGSPFTEEPYGVGLPEGDVETCEQVNEAIQKLQDDGTIDELLAANTEGVDYEANAELNDNIELVTCGE</sequence>
<dbReference type="GO" id="GO:0005576">
    <property type="term" value="C:extracellular region"/>
    <property type="evidence" value="ECO:0007669"/>
    <property type="project" value="TreeGrafter"/>
</dbReference>
<organism evidence="6 7">
    <name type="scientific">Enteractinococcus coprophilus</name>
    <dbReference type="NCBI Taxonomy" id="1027633"/>
    <lineage>
        <taxon>Bacteria</taxon>
        <taxon>Bacillati</taxon>
        <taxon>Actinomycetota</taxon>
        <taxon>Actinomycetes</taxon>
        <taxon>Micrococcales</taxon>
        <taxon>Micrococcaceae</taxon>
    </lineage>
</organism>
<dbReference type="Pfam" id="PF00497">
    <property type="entry name" value="SBP_bac_3"/>
    <property type="match status" value="1"/>
</dbReference>
<dbReference type="Proteomes" id="UP000319746">
    <property type="component" value="Unassembled WGS sequence"/>
</dbReference>